<dbReference type="PROSITE" id="PS50181">
    <property type="entry name" value="FBOX"/>
    <property type="match status" value="1"/>
</dbReference>
<organism evidence="2 3">
    <name type="scientific">Parnassius apollo</name>
    <name type="common">Apollo butterfly</name>
    <name type="synonym">Papilio apollo</name>
    <dbReference type="NCBI Taxonomy" id="110799"/>
    <lineage>
        <taxon>Eukaryota</taxon>
        <taxon>Metazoa</taxon>
        <taxon>Ecdysozoa</taxon>
        <taxon>Arthropoda</taxon>
        <taxon>Hexapoda</taxon>
        <taxon>Insecta</taxon>
        <taxon>Pterygota</taxon>
        <taxon>Neoptera</taxon>
        <taxon>Endopterygota</taxon>
        <taxon>Lepidoptera</taxon>
        <taxon>Glossata</taxon>
        <taxon>Ditrysia</taxon>
        <taxon>Papilionoidea</taxon>
        <taxon>Papilionidae</taxon>
        <taxon>Parnassiinae</taxon>
        <taxon>Parnassini</taxon>
        <taxon>Parnassius</taxon>
        <taxon>Parnassius</taxon>
    </lineage>
</organism>
<reference evidence="2" key="1">
    <citation type="submission" date="2021-04" db="EMBL/GenBank/DDBJ databases">
        <authorList>
            <person name="Tunstrom K."/>
        </authorList>
    </citation>
    <scope>NUCLEOTIDE SEQUENCE</scope>
</reference>
<accession>A0A8S3WS05</accession>
<proteinExistence type="predicted"/>
<keyword evidence="3" id="KW-1185">Reference proteome</keyword>
<gene>
    <name evidence="2" type="ORF">PAPOLLO_LOCUS9715</name>
</gene>
<evidence type="ECO:0000259" key="1">
    <source>
        <dbReference type="PROSITE" id="PS50181"/>
    </source>
</evidence>
<dbReference type="GO" id="GO:0031146">
    <property type="term" value="P:SCF-dependent proteasomal ubiquitin-dependent protein catabolic process"/>
    <property type="evidence" value="ECO:0007669"/>
    <property type="project" value="TreeGrafter"/>
</dbReference>
<evidence type="ECO:0000313" key="2">
    <source>
        <dbReference type="EMBL" id="CAG4978637.1"/>
    </source>
</evidence>
<dbReference type="AlphaFoldDB" id="A0A8S3WS05"/>
<dbReference type="GO" id="GO:0019005">
    <property type="term" value="C:SCF ubiquitin ligase complex"/>
    <property type="evidence" value="ECO:0007669"/>
    <property type="project" value="TreeGrafter"/>
</dbReference>
<dbReference type="Proteomes" id="UP000691718">
    <property type="component" value="Unassembled WGS sequence"/>
</dbReference>
<dbReference type="PANTHER" id="PTHR13318">
    <property type="entry name" value="PARTNER OF PAIRED, ISOFORM B-RELATED"/>
    <property type="match status" value="1"/>
</dbReference>
<dbReference type="InterPro" id="IPR006553">
    <property type="entry name" value="Leu-rich_rpt_Cys-con_subtyp"/>
</dbReference>
<dbReference type="SMART" id="SM00256">
    <property type="entry name" value="FBOX"/>
    <property type="match status" value="1"/>
</dbReference>
<dbReference type="OrthoDB" id="27842at2759"/>
<sequence length="666" mass="75223">MELPFEVLIYIFKYLPKSDRKSASETCRSWYLAANAHCFLKNKVVVLYKSILSDEESSPLNIFENSPTIYSNYLFNEVEISNKLNGFWDRVGENIKCLTFKNCDICEKVFVHILQKCPTLESLNIESCKDLFMSGRLLEGRSDGLLVNNLDNLRSLSLSGNQYLTDALFSRFVKAAPILQHLNLSGCSLQFHLGLVKKFYPSGTNIFENPSESVLTFYFVLQFIISHANYIKSLQFSNTLIDGAALKSLSEVENLKLDTLEVHSCDQLTNTGILALTTYQTSLKELDLGLCTRVTDQSLVHICNNLVNLEHFNIQRCRAVTDLGIAELYKLKKLKSLNISQCELITKDGLEKGICAEENSTLEYLDLHSLNLDQTGVIMISEKLTNLRFLDLSYCFNAVTDTSIQVLFKNQILLHTLRISHCDKVSDAGLTGMGKLQTEGDDDAPIMSNYDVAQTHNKIHLGSRAEEEIVRDAKRKRDVMRMCEKLSMDSYTGYSLARLKGLRVLDISGCNRITDVSLTYAFTFKELVNLNLSRCQQITHEGIGHLVRNCPSIEYFNLTDCFNLKDDAVKEIVRGLRRLQQLELRGCNQLTDKTLEAVKSHCKGLKFLDVQGCRYISPELACSIGSIPTLHTVLMSKPGPYITDGIKNRSPAPTFLPALMRKLRLH</sequence>
<evidence type="ECO:0000313" key="3">
    <source>
        <dbReference type="Proteomes" id="UP000691718"/>
    </source>
</evidence>
<dbReference type="SMART" id="SM00367">
    <property type="entry name" value="LRR_CC"/>
    <property type="match status" value="12"/>
</dbReference>
<dbReference type="EMBL" id="CAJQZP010000693">
    <property type="protein sequence ID" value="CAG4978637.1"/>
    <property type="molecule type" value="Genomic_DNA"/>
</dbReference>
<protein>
    <submittedName>
        <fullName evidence="2">(apollo) hypothetical protein</fullName>
    </submittedName>
</protein>
<dbReference type="Pfam" id="PF12937">
    <property type="entry name" value="F-box-like"/>
    <property type="match status" value="1"/>
</dbReference>
<dbReference type="InterPro" id="IPR001810">
    <property type="entry name" value="F-box_dom"/>
</dbReference>
<name>A0A8S3WS05_PARAO</name>
<feature type="domain" description="F-box" evidence="1">
    <location>
        <begin position="1"/>
        <end position="51"/>
    </location>
</feature>
<comment type="caution">
    <text evidence="2">The sequence shown here is derived from an EMBL/GenBank/DDBJ whole genome shotgun (WGS) entry which is preliminary data.</text>
</comment>
<dbReference type="InterPro" id="IPR057207">
    <property type="entry name" value="FBXL15_LRR"/>
</dbReference>
<dbReference type="Pfam" id="PF25372">
    <property type="entry name" value="DUF7885"/>
    <property type="match status" value="2"/>
</dbReference>